<keyword evidence="7" id="KW-0675">Receptor</keyword>
<feature type="transmembrane region" description="Helical" evidence="6">
    <location>
        <begin position="328"/>
        <end position="348"/>
    </location>
</feature>
<protein>
    <submittedName>
        <fullName evidence="7">Cell surface receptor/MFS transporter</fullName>
    </submittedName>
</protein>
<dbReference type="OrthoDB" id="422206at2759"/>
<dbReference type="SUPFAM" id="SSF103473">
    <property type="entry name" value="MFS general substrate transporter"/>
    <property type="match status" value="1"/>
</dbReference>
<feature type="region of interest" description="Disordered" evidence="5">
    <location>
        <begin position="1"/>
        <end position="32"/>
    </location>
</feature>
<evidence type="ECO:0000256" key="2">
    <source>
        <dbReference type="ARBA" id="ARBA00022692"/>
    </source>
</evidence>
<dbReference type="Proteomes" id="UP000799429">
    <property type="component" value="Unassembled WGS sequence"/>
</dbReference>
<feature type="transmembrane region" description="Helical" evidence="6">
    <location>
        <begin position="428"/>
        <end position="448"/>
    </location>
</feature>
<feature type="transmembrane region" description="Helical" evidence="6">
    <location>
        <begin position="392"/>
        <end position="413"/>
    </location>
</feature>
<comment type="subcellular location">
    <subcellularLocation>
        <location evidence="1">Membrane</location>
        <topology evidence="1">Multi-pass membrane protein</topology>
    </subcellularLocation>
</comment>
<dbReference type="PANTHER" id="PTHR10924:SF6">
    <property type="entry name" value="SOLUTE CARRIER FAMILY 49 MEMBER A3"/>
    <property type="match status" value="1"/>
</dbReference>
<feature type="transmembrane region" description="Helical" evidence="6">
    <location>
        <begin position="147"/>
        <end position="165"/>
    </location>
</feature>
<feature type="transmembrane region" description="Helical" evidence="6">
    <location>
        <begin position="185"/>
        <end position="205"/>
    </location>
</feature>
<feature type="transmembrane region" description="Helical" evidence="6">
    <location>
        <begin position="211"/>
        <end position="232"/>
    </location>
</feature>
<feature type="transmembrane region" description="Helical" evidence="6">
    <location>
        <begin position="51"/>
        <end position="69"/>
    </location>
</feature>
<keyword evidence="3 6" id="KW-1133">Transmembrane helix</keyword>
<evidence type="ECO:0000256" key="3">
    <source>
        <dbReference type="ARBA" id="ARBA00022989"/>
    </source>
</evidence>
<name>A0A9P4SG70_9PEZI</name>
<reference evidence="7" key="1">
    <citation type="journal article" date="2020" name="Stud. Mycol.">
        <title>101 Dothideomycetes genomes: a test case for predicting lifestyles and emergence of pathogens.</title>
        <authorList>
            <person name="Haridas S."/>
            <person name="Albert R."/>
            <person name="Binder M."/>
            <person name="Bloem J."/>
            <person name="Labutti K."/>
            <person name="Salamov A."/>
            <person name="Andreopoulos B."/>
            <person name="Baker S."/>
            <person name="Barry K."/>
            <person name="Bills G."/>
            <person name="Bluhm B."/>
            <person name="Cannon C."/>
            <person name="Castanera R."/>
            <person name="Culley D."/>
            <person name="Daum C."/>
            <person name="Ezra D."/>
            <person name="Gonzalez J."/>
            <person name="Henrissat B."/>
            <person name="Kuo A."/>
            <person name="Liang C."/>
            <person name="Lipzen A."/>
            <person name="Lutzoni F."/>
            <person name="Magnuson J."/>
            <person name="Mondo S."/>
            <person name="Nolan M."/>
            <person name="Ohm R."/>
            <person name="Pangilinan J."/>
            <person name="Park H.-J."/>
            <person name="Ramirez L."/>
            <person name="Alfaro M."/>
            <person name="Sun H."/>
            <person name="Tritt A."/>
            <person name="Yoshinaga Y."/>
            <person name="Zwiers L.-H."/>
            <person name="Turgeon B."/>
            <person name="Goodwin S."/>
            <person name="Spatafora J."/>
            <person name="Crous P."/>
            <person name="Grigoriev I."/>
        </authorList>
    </citation>
    <scope>NUCLEOTIDE SEQUENCE</scope>
    <source>
        <strain evidence="7">CBS 101060</strain>
    </source>
</reference>
<dbReference type="PANTHER" id="PTHR10924">
    <property type="entry name" value="MAJOR FACILITATOR SUPERFAMILY PROTEIN-RELATED"/>
    <property type="match status" value="1"/>
</dbReference>
<dbReference type="InterPro" id="IPR036259">
    <property type="entry name" value="MFS_trans_sf"/>
</dbReference>
<feature type="compositionally biased region" description="Basic and acidic residues" evidence="5">
    <location>
        <begin position="1"/>
        <end position="13"/>
    </location>
</feature>
<evidence type="ECO:0000256" key="4">
    <source>
        <dbReference type="ARBA" id="ARBA00023136"/>
    </source>
</evidence>
<dbReference type="Pfam" id="PF07690">
    <property type="entry name" value="MFS_1"/>
    <property type="match status" value="1"/>
</dbReference>
<evidence type="ECO:0000256" key="6">
    <source>
        <dbReference type="SAM" id="Phobius"/>
    </source>
</evidence>
<evidence type="ECO:0000313" key="8">
    <source>
        <dbReference type="Proteomes" id="UP000799429"/>
    </source>
</evidence>
<dbReference type="EMBL" id="MU006090">
    <property type="protein sequence ID" value="KAF2841922.1"/>
    <property type="molecule type" value="Genomic_DNA"/>
</dbReference>
<proteinExistence type="predicted"/>
<dbReference type="InterPro" id="IPR011701">
    <property type="entry name" value="MFS"/>
</dbReference>
<comment type="caution">
    <text evidence="7">The sequence shown here is derived from an EMBL/GenBank/DDBJ whole genome shotgun (WGS) entry which is preliminary data.</text>
</comment>
<keyword evidence="2 6" id="KW-0812">Transmembrane</keyword>
<feature type="transmembrane region" description="Helical" evidence="6">
    <location>
        <begin position="89"/>
        <end position="111"/>
    </location>
</feature>
<dbReference type="AlphaFoldDB" id="A0A9P4SG70"/>
<feature type="transmembrane region" description="Helical" evidence="6">
    <location>
        <begin position="354"/>
        <end position="380"/>
    </location>
</feature>
<keyword evidence="4 6" id="KW-0472">Membrane</keyword>
<feature type="transmembrane region" description="Helical" evidence="6">
    <location>
        <begin position="263"/>
        <end position="281"/>
    </location>
</feature>
<dbReference type="Gene3D" id="1.20.1250.20">
    <property type="entry name" value="MFS general substrate transporter like domains"/>
    <property type="match status" value="1"/>
</dbReference>
<sequence>MHSPHPAEERERLLLQPQDSPPPSPSMNPKDHSLQRLQSLTAPYRVYKQRWFGLLQLVLLNIVVSWDWLTFSAVSKTTSEYFEVSETAVNWLSTAFMFAFVTVSPLVIKFLHLGPKPAIVASSVLLFTGNWVRYIGARSPMSRKFKVVMFGQILTGLAQPFVLAAPTRFSDLWFSEKGRISATAVASLANPFGGALAQLIGPMWATEPSDIPNLVLWVSLISTVACLPSFFLSPHPPTPSSSSSSLPKTPITQSLRILLHTPTFYFILLPFATYVASFNAFSSLLNQILYPYAYTESDAGITGALLIAVGLVAAAISSPILDRTKAYLLAIKLLVPIIAASYLAFIWAPATRSLATPFTIAAILGAASFSLMPVALEYLVEATWPASPEVGSTICWTGGQLFGGLFIVIMNALKGAEGEPEGSMKRALVFQAVVCIAVVPAPLVIGLWRFKVGRRRGRWEYEHGRESGA</sequence>
<evidence type="ECO:0000256" key="1">
    <source>
        <dbReference type="ARBA" id="ARBA00004141"/>
    </source>
</evidence>
<dbReference type="GO" id="GO:0016020">
    <property type="term" value="C:membrane"/>
    <property type="evidence" value="ECO:0007669"/>
    <property type="project" value="UniProtKB-SubCell"/>
</dbReference>
<accession>A0A9P4SG70</accession>
<evidence type="ECO:0000313" key="7">
    <source>
        <dbReference type="EMBL" id="KAF2841922.1"/>
    </source>
</evidence>
<feature type="transmembrane region" description="Helical" evidence="6">
    <location>
        <begin position="301"/>
        <end position="321"/>
    </location>
</feature>
<dbReference type="InterPro" id="IPR049680">
    <property type="entry name" value="FLVCR1-2_SLC49-like"/>
</dbReference>
<organism evidence="7 8">
    <name type="scientific">Patellaria atrata CBS 101060</name>
    <dbReference type="NCBI Taxonomy" id="1346257"/>
    <lineage>
        <taxon>Eukaryota</taxon>
        <taxon>Fungi</taxon>
        <taxon>Dikarya</taxon>
        <taxon>Ascomycota</taxon>
        <taxon>Pezizomycotina</taxon>
        <taxon>Dothideomycetes</taxon>
        <taxon>Dothideomycetes incertae sedis</taxon>
        <taxon>Patellariales</taxon>
        <taxon>Patellariaceae</taxon>
        <taxon>Patellaria</taxon>
    </lineage>
</organism>
<keyword evidence="8" id="KW-1185">Reference proteome</keyword>
<feature type="transmembrane region" description="Helical" evidence="6">
    <location>
        <begin position="118"/>
        <end position="135"/>
    </location>
</feature>
<gene>
    <name evidence="7" type="ORF">M501DRAFT_1008027</name>
</gene>
<dbReference type="GO" id="GO:0022857">
    <property type="term" value="F:transmembrane transporter activity"/>
    <property type="evidence" value="ECO:0007669"/>
    <property type="project" value="InterPro"/>
</dbReference>
<evidence type="ECO:0000256" key="5">
    <source>
        <dbReference type="SAM" id="MobiDB-lite"/>
    </source>
</evidence>